<evidence type="ECO:0000313" key="2">
    <source>
        <dbReference type="Proteomes" id="UP000284109"/>
    </source>
</evidence>
<evidence type="ECO:0000313" key="1">
    <source>
        <dbReference type="EMBL" id="RHW51301.1"/>
    </source>
</evidence>
<comment type="caution">
    <text evidence="1">The sequence shown here is derived from an EMBL/GenBank/DDBJ whole genome shotgun (WGS) entry which is preliminary data.</text>
</comment>
<dbReference type="AlphaFoldDB" id="A0A417ZHV2"/>
<organism evidence="1 2">
    <name type="scientific">Bombilactobacillus bombi</name>
    <dbReference type="NCBI Taxonomy" id="1303590"/>
    <lineage>
        <taxon>Bacteria</taxon>
        <taxon>Bacillati</taxon>
        <taxon>Bacillota</taxon>
        <taxon>Bacilli</taxon>
        <taxon>Lactobacillales</taxon>
        <taxon>Lactobacillaceae</taxon>
        <taxon>Bombilactobacillus</taxon>
    </lineage>
</organism>
<gene>
    <name evidence="1" type="ORF">DS831_04575</name>
</gene>
<name>A0A417ZHV2_9LACO</name>
<dbReference type="Proteomes" id="UP000284109">
    <property type="component" value="Unassembled WGS sequence"/>
</dbReference>
<proteinExistence type="predicted"/>
<dbReference type="EMBL" id="QOCR01000002">
    <property type="protein sequence ID" value="RHW51301.1"/>
    <property type="molecule type" value="Genomic_DNA"/>
</dbReference>
<dbReference type="RefSeq" id="WP_118900837.1">
    <property type="nucleotide sequence ID" value="NZ_QOCR01000002.1"/>
</dbReference>
<reference evidence="1 2" key="1">
    <citation type="submission" date="2018-07" db="EMBL/GenBank/DDBJ databases">
        <title>Genome sequences of six Lactobacillus spp. isolated from bumble bee guts.</title>
        <authorList>
            <person name="Motta E.V.S."/>
            <person name="Moran N.A."/>
        </authorList>
    </citation>
    <scope>NUCLEOTIDE SEQUENCE [LARGE SCALE GENOMIC DNA]</scope>
    <source>
        <strain evidence="1 2">BI-1.1</strain>
    </source>
</reference>
<keyword evidence="2" id="KW-1185">Reference proteome</keyword>
<protein>
    <submittedName>
        <fullName evidence="1">Uncharacterized protein</fullName>
    </submittedName>
</protein>
<accession>A0A417ZHV2</accession>
<sequence>MRPIRDWKVQALGKPTDKLFNGPINLDGNPANFTWGLRLTTPSELKVLKKMANDERERQYEDAICETESIFYDYWQGDLTGSQVSDEISSLWAKFGKRGEHDK</sequence>